<dbReference type="GeneID" id="115754199"/>
<dbReference type="InterPro" id="IPR017451">
    <property type="entry name" value="F-box-assoc_interact_dom"/>
</dbReference>
<proteinExistence type="predicted"/>
<name>A0A8B8QPB2_9MYRT</name>
<feature type="domain" description="F-box associated beta-propeller type 3" evidence="1">
    <location>
        <begin position="24"/>
        <end position="158"/>
    </location>
</feature>
<dbReference type="KEGG" id="rarg:115754199"/>
<dbReference type="PANTHER" id="PTHR31111:SF136">
    <property type="entry name" value="F-BOX ASSOCIATED DOMAIN-CONTAINING PROTEIN"/>
    <property type="match status" value="1"/>
</dbReference>
<accession>A0A8B8QPB2</accession>
<dbReference type="NCBIfam" id="TIGR01640">
    <property type="entry name" value="F_box_assoc_1"/>
    <property type="match status" value="1"/>
</dbReference>
<dbReference type="Proteomes" id="UP000827889">
    <property type="component" value="Chromosome 5"/>
</dbReference>
<evidence type="ECO:0000313" key="3">
    <source>
        <dbReference type="RefSeq" id="XP_030549021.2"/>
    </source>
</evidence>
<evidence type="ECO:0000259" key="1">
    <source>
        <dbReference type="Pfam" id="PF08268"/>
    </source>
</evidence>
<evidence type="ECO:0000313" key="2">
    <source>
        <dbReference type="Proteomes" id="UP000827889"/>
    </source>
</evidence>
<sequence>MVSLTSVDRSRLQSSAKRLYLHSIGIGVDRLTSRYKIVRVSCFAHGLRAVAHWAEVLDQGSRSWRDIGSAPSSLILRDPVSAAGSIHWKAEGRGGVIRISSFDVTKEEFEWTPCPELQKNAHLVDLQGVLGLVDCSRQESIDVWVMEESKRWMKQYSVRLPLPIALNRWKSLGDSLDLVGRVMALRRSESSWTFYDPGSDKMKNVREADSNRSLVRAVASITLSLLLPAKLWNSGVGEIRMY</sequence>
<dbReference type="Pfam" id="PF08268">
    <property type="entry name" value="FBA_3"/>
    <property type="match status" value="1"/>
</dbReference>
<protein>
    <submittedName>
        <fullName evidence="3">Uncharacterized protein LOC115754199</fullName>
    </submittedName>
</protein>
<dbReference type="InterPro" id="IPR013187">
    <property type="entry name" value="F-box-assoc_dom_typ3"/>
</dbReference>
<dbReference type="PANTHER" id="PTHR31111">
    <property type="entry name" value="BNAA05G37150D PROTEIN-RELATED"/>
    <property type="match status" value="1"/>
</dbReference>
<keyword evidence="2" id="KW-1185">Reference proteome</keyword>
<reference evidence="3" key="1">
    <citation type="submission" date="2025-08" db="UniProtKB">
        <authorList>
            <consortium name="RefSeq"/>
        </authorList>
    </citation>
    <scope>IDENTIFICATION</scope>
    <source>
        <tissue evidence="3">Leaf</tissue>
    </source>
</reference>
<gene>
    <name evidence="3" type="primary">LOC115754199</name>
</gene>
<dbReference type="AlphaFoldDB" id="A0A8B8QPB2"/>
<dbReference type="RefSeq" id="XP_030549021.2">
    <property type="nucleotide sequence ID" value="XM_030693161.2"/>
</dbReference>
<organism evidence="2 3">
    <name type="scientific">Rhodamnia argentea</name>
    <dbReference type="NCBI Taxonomy" id="178133"/>
    <lineage>
        <taxon>Eukaryota</taxon>
        <taxon>Viridiplantae</taxon>
        <taxon>Streptophyta</taxon>
        <taxon>Embryophyta</taxon>
        <taxon>Tracheophyta</taxon>
        <taxon>Spermatophyta</taxon>
        <taxon>Magnoliopsida</taxon>
        <taxon>eudicotyledons</taxon>
        <taxon>Gunneridae</taxon>
        <taxon>Pentapetalae</taxon>
        <taxon>rosids</taxon>
        <taxon>malvids</taxon>
        <taxon>Myrtales</taxon>
        <taxon>Myrtaceae</taxon>
        <taxon>Myrtoideae</taxon>
        <taxon>Myrteae</taxon>
        <taxon>Australasian group</taxon>
        <taxon>Rhodamnia</taxon>
    </lineage>
</organism>